<feature type="compositionally biased region" description="Basic and acidic residues" evidence="1">
    <location>
        <begin position="91"/>
        <end position="100"/>
    </location>
</feature>
<accession>R7Q640</accession>
<protein>
    <submittedName>
        <fullName evidence="2">Uncharacterized protein</fullName>
    </submittedName>
</protein>
<keyword evidence="3" id="KW-1185">Reference proteome</keyword>
<dbReference type="Gramene" id="CDF32935">
    <property type="protein sequence ID" value="CDF32935"/>
    <property type="gene ID" value="CHC_T00001818001"/>
</dbReference>
<gene>
    <name evidence="2" type="ORF">CHC_T00001818001</name>
</gene>
<sequence>MANFQRHFPFPSCSQLRTLNRNVLHEKVSGTQTYCILCSGVKRRTKNGPKTLRKGSRQVQWCSTCRQAICCSCRTVWHSRPTLKRHGPSPVHEREFDSGRRTFQRIRQASQARE</sequence>
<dbReference type="GeneID" id="17320455"/>
<evidence type="ECO:0000313" key="3">
    <source>
        <dbReference type="Proteomes" id="UP000012073"/>
    </source>
</evidence>
<dbReference type="EMBL" id="HG001615">
    <property type="protein sequence ID" value="CDF32935.1"/>
    <property type="molecule type" value="Genomic_DNA"/>
</dbReference>
<name>R7Q640_CHOCR</name>
<proteinExistence type="predicted"/>
<dbReference type="AlphaFoldDB" id="R7Q640"/>
<reference evidence="3" key="1">
    <citation type="journal article" date="2013" name="Proc. Natl. Acad. Sci. U.S.A.">
        <title>Genome structure and metabolic features in the red seaweed Chondrus crispus shed light on evolution of the Archaeplastida.</title>
        <authorList>
            <person name="Collen J."/>
            <person name="Porcel B."/>
            <person name="Carre W."/>
            <person name="Ball S.G."/>
            <person name="Chaparro C."/>
            <person name="Tonon T."/>
            <person name="Barbeyron T."/>
            <person name="Michel G."/>
            <person name="Noel B."/>
            <person name="Valentin K."/>
            <person name="Elias M."/>
            <person name="Artiguenave F."/>
            <person name="Arun A."/>
            <person name="Aury J.M."/>
            <person name="Barbosa-Neto J.F."/>
            <person name="Bothwell J.H."/>
            <person name="Bouget F.Y."/>
            <person name="Brillet L."/>
            <person name="Cabello-Hurtado F."/>
            <person name="Capella-Gutierrez S."/>
            <person name="Charrier B."/>
            <person name="Cladiere L."/>
            <person name="Cock J.M."/>
            <person name="Coelho S.M."/>
            <person name="Colleoni C."/>
            <person name="Czjzek M."/>
            <person name="Da Silva C."/>
            <person name="Delage L."/>
            <person name="Denoeud F."/>
            <person name="Deschamps P."/>
            <person name="Dittami S.M."/>
            <person name="Gabaldon T."/>
            <person name="Gachon C.M."/>
            <person name="Groisillier A."/>
            <person name="Herve C."/>
            <person name="Jabbari K."/>
            <person name="Katinka M."/>
            <person name="Kloareg B."/>
            <person name="Kowalczyk N."/>
            <person name="Labadie K."/>
            <person name="Leblanc C."/>
            <person name="Lopez P.J."/>
            <person name="McLachlan D.H."/>
            <person name="Meslet-Cladiere L."/>
            <person name="Moustafa A."/>
            <person name="Nehr Z."/>
            <person name="Nyvall Collen P."/>
            <person name="Panaud O."/>
            <person name="Partensky F."/>
            <person name="Poulain J."/>
            <person name="Rensing S.A."/>
            <person name="Rousvoal S."/>
            <person name="Samson G."/>
            <person name="Symeonidi A."/>
            <person name="Weissenbach J."/>
            <person name="Zambounis A."/>
            <person name="Wincker P."/>
            <person name="Boyen C."/>
        </authorList>
    </citation>
    <scope>NUCLEOTIDE SEQUENCE [LARGE SCALE GENOMIC DNA]</scope>
    <source>
        <strain evidence="3">cv. Stackhouse</strain>
    </source>
</reference>
<dbReference type="KEGG" id="ccp:CHC_T00001818001"/>
<dbReference type="Proteomes" id="UP000012073">
    <property type="component" value="Unassembled WGS sequence"/>
</dbReference>
<evidence type="ECO:0000256" key="1">
    <source>
        <dbReference type="SAM" id="MobiDB-lite"/>
    </source>
</evidence>
<feature type="region of interest" description="Disordered" evidence="1">
    <location>
        <begin position="84"/>
        <end position="114"/>
    </location>
</feature>
<feature type="compositionally biased region" description="Polar residues" evidence="1">
    <location>
        <begin position="105"/>
        <end position="114"/>
    </location>
</feature>
<organism evidence="2 3">
    <name type="scientific">Chondrus crispus</name>
    <name type="common">Carrageen Irish moss</name>
    <name type="synonym">Polymorpha crispa</name>
    <dbReference type="NCBI Taxonomy" id="2769"/>
    <lineage>
        <taxon>Eukaryota</taxon>
        <taxon>Rhodophyta</taxon>
        <taxon>Florideophyceae</taxon>
        <taxon>Rhodymeniophycidae</taxon>
        <taxon>Gigartinales</taxon>
        <taxon>Gigartinaceae</taxon>
        <taxon>Chondrus</taxon>
    </lineage>
</organism>
<dbReference type="RefSeq" id="XP_005712738.1">
    <property type="nucleotide sequence ID" value="XM_005712681.1"/>
</dbReference>
<evidence type="ECO:0000313" key="2">
    <source>
        <dbReference type="EMBL" id="CDF32935.1"/>
    </source>
</evidence>